<dbReference type="Proteomes" id="UP001432146">
    <property type="component" value="Unassembled WGS sequence"/>
</dbReference>
<reference evidence="1 2" key="1">
    <citation type="submission" date="2024-05" db="EMBL/GenBank/DDBJ databases">
        <title>The nuclear and mitochondrial genome assemblies of Tetragonisca angustula (Apidae: Meliponini), a tiny yet remarkable pollinator in the Neotropics.</title>
        <authorList>
            <person name="Ferrari R."/>
            <person name="Ricardo P.C."/>
            <person name="Dias F.C."/>
            <person name="Araujo N.S."/>
            <person name="Soares D.O."/>
            <person name="Zhou Q.-S."/>
            <person name="Zhu C.-D."/>
            <person name="Coutinho L."/>
            <person name="Airas M.C."/>
            <person name="Batista T.M."/>
        </authorList>
    </citation>
    <scope>NUCLEOTIDE SEQUENCE [LARGE SCALE GENOMIC DNA]</scope>
    <source>
        <strain evidence="1">ASF017062</strain>
        <tissue evidence="1">Abdomen</tissue>
    </source>
</reference>
<evidence type="ECO:0000313" key="1">
    <source>
        <dbReference type="EMBL" id="KAK9294108.1"/>
    </source>
</evidence>
<accession>A0AAW0Z938</accession>
<keyword evidence="2" id="KW-1185">Reference proteome</keyword>
<gene>
    <name evidence="1" type="ORF">QLX08_011163</name>
</gene>
<proteinExistence type="predicted"/>
<protein>
    <submittedName>
        <fullName evidence="1">Uncharacterized protein</fullName>
    </submittedName>
</protein>
<sequence length="77" mass="8965">MLFELDSLFLSEYVSGQVSRNESYMTYVHKTESVKGISLQDGQGFLDRQIKRKNVHKVGRLRCAERPLFEKENLTRG</sequence>
<dbReference type="AlphaFoldDB" id="A0AAW0Z938"/>
<evidence type="ECO:0000313" key="2">
    <source>
        <dbReference type="Proteomes" id="UP001432146"/>
    </source>
</evidence>
<dbReference type="EMBL" id="JAWNGG020000346">
    <property type="protein sequence ID" value="KAK9294108.1"/>
    <property type="molecule type" value="Genomic_DNA"/>
</dbReference>
<organism evidence="1 2">
    <name type="scientific">Tetragonisca angustula</name>
    <dbReference type="NCBI Taxonomy" id="166442"/>
    <lineage>
        <taxon>Eukaryota</taxon>
        <taxon>Metazoa</taxon>
        <taxon>Ecdysozoa</taxon>
        <taxon>Arthropoda</taxon>
        <taxon>Hexapoda</taxon>
        <taxon>Insecta</taxon>
        <taxon>Pterygota</taxon>
        <taxon>Neoptera</taxon>
        <taxon>Endopterygota</taxon>
        <taxon>Hymenoptera</taxon>
        <taxon>Apocrita</taxon>
        <taxon>Aculeata</taxon>
        <taxon>Apoidea</taxon>
        <taxon>Anthophila</taxon>
        <taxon>Apidae</taxon>
        <taxon>Tetragonisca</taxon>
    </lineage>
</organism>
<name>A0AAW0Z938_9HYME</name>
<comment type="caution">
    <text evidence="1">The sequence shown here is derived from an EMBL/GenBank/DDBJ whole genome shotgun (WGS) entry which is preliminary data.</text>
</comment>